<dbReference type="AlphaFoldDB" id="A0A9X4BLK1"/>
<dbReference type="GO" id="GO:0005737">
    <property type="term" value="C:cytoplasm"/>
    <property type="evidence" value="ECO:0007669"/>
    <property type="project" value="TreeGrafter"/>
</dbReference>
<dbReference type="EMBL" id="JAOVZO020000018">
    <property type="protein sequence ID" value="MDC8014339.1"/>
    <property type="molecule type" value="Genomic_DNA"/>
</dbReference>
<evidence type="ECO:0000259" key="2">
    <source>
        <dbReference type="Pfam" id="PF01266"/>
    </source>
</evidence>
<dbReference type="PANTHER" id="PTHR13847:SF287">
    <property type="entry name" value="FAD-DEPENDENT OXIDOREDUCTASE DOMAIN-CONTAINING PROTEIN 1"/>
    <property type="match status" value="1"/>
</dbReference>
<protein>
    <submittedName>
        <fullName evidence="3">FAD-dependent oxidoreductase</fullName>
    </submittedName>
</protein>
<accession>A0A9X4BLK1</accession>
<evidence type="ECO:0000256" key="1">
    <source>
        <dbReference type="ARBA" id="ARBA00023002"/>
    </source>
</evidence>
<dbReference type="RefSeq" id="WP_263541975.1">
    <property type="nucleotide sequence ID" value="NZ_JAOVZO020000018.1"/>
</dbReference>
<organism evidence="3 4">
    <name type="scientific">Tahibacter soli</name>
    <dbReference type="NCBI Taxonomy" id="2983605"/>
    <lineage>
        <taxon>Bacteria</taxon>
        <taxon>Pseudomonadati</taxon>
        <taxon>Pseudomonadota</taxon>
        <taxon>Gammaproteobacteria</taxon>
        <taxon>Lysobacterales</taxon>
        <taxon>Rhodanobacteraceae</taxon>
        <taxon>Tahibacter</taxon>
    </lineage>
</organism>
<dbReference type="GO" id="GO:0016491">
    <property type="term" value="F:oxidoreductase activity"/>
    <property type="evidence" value="ECO:0007669"/>
    <property type="project" value="UniProtKB-KW"/>
</dbReference>
<dbReference type="InterPro" id="IPR036188">
    <property type="entry name" value="FAD/NAD-bd_sf"/>
</dbReference>
<sequence length="373" mass="38993">MSMESFDVLVIGAGIAGASVAAQLAPRARVAVLEREAQPGYHATGRSAALFSACYGNEPVRALSRASREFLFAPPAGFCDAPLTRPRGSLYVARDDQLDALAAFVALPDVAGHVQRIDVAEAYRRAPLMRPGYVAGAAFEPGAVDIDVHGLHHGFLRRLREAGGRVVANAGLTALDRAGDRWIAETTAGRYAAPIVVDAAGAWADAVAALAGVAAAGVAPLRRTALIVDEPPGIDCRAVPMTIDIDEAFYFKPDAGKLLLSPADETPSEPCDAMPDDMDVALAVDRVERATVLDVRRVHHAWAGLRSFAPDRSPVVGFDPDAPGFFWLAGQGGYGMQTAPALSRLAAALVLGDAVPADLAAHGVDAKAIAPRR</sequence>
<name>A0A9X4BLK1_9GAMM</name>
<reference evidence="3" key="1">
    <citation type="submission" date="2023-02" db="EMBL/GenBank/DDBJ databases">
        <title>Tahibacter soli sp. nov. isolated from soil.</title>
        <authorList>
            <person name="Baek J.H."/>
            <person name="Lee J.K."/>
            <person name="Choi D.G."/>
            <person name="Jeon C.O."/>
        </authorList>
    </citation>
    <scope>NUCLEOTIDE SEQUENCE</scope>
    <source>
        <strain evidence="3">BL</strain>
    </source>
</reference>
<keyword evidence="1" id="KW-0560">Oxidoreductase</keyword>
<evidence type="ECO:0000313" key="3">
    <source>
        <dbReference type="EMBL" id="MDC8014339.1"/>
    </source>
</evidence>
<gene>
    <name evidence="3" type="ORF">OD750_017470</name>
</gene>
<dbReference type="Gene3D" id="3.30.9.10">
    <property type="entry name" value="D-Amino Acid Oxidase, subunit A, domain 2"/>
    <property type="match status" value="1"/>
</dbReference>
<comment type="caution">
    <text evidence="3">The sequence shown here is derived from an EMBL/GenBank/DDBJ whole genome shotgun (WGS) entry which is preliminary data.</text>
</comment>
<keyword evidence="4" id="KW-1185">Reference proteome</keyword>
<dbReference type="Gene3D" id="3.50.50.60">
    <property type="entry name" value="FAD/NAD(P)-binding domain"/>
    <property type="match status" value="1"/>
</dbReference>
<dbReference type="InterPro" id="IPR006076">
    <property type="entry name" value="FAD-dep_OxRdtase"/>
</dbReference>
<dbReference type="PANTHER" id="PTHR13847">
    <property type="entry name" value="SARCOSINE DEHYDROGENASE-RELATED"/>
    <property type="match status" value="1"/>
</dbReference>
<proteinExistence type="predicted"/>
<dbReference type="SUPFAM" id="SSF51905">
    <property type="entry name" value="FAD/NAD(P)-binding domain"/>
    <property type="match status" value="1"/>
</dbReference>
<feature type="domain" description="FAD dependent oxidoreductase" evidence="2">
    <location>
        <begin position="7"/>
        <end position="349"/>
    </location>
</feature>
<dbReference type="Pfam" id="PF01266">
    <property type="entry name" value="DAO"/>
    <property type="match status" value="1"/>
</dbReference>
<evidence type="ECO:0000313" key="4">
    <source>
        <dbReference type="Proteomes" id="UP001139971"/>
    </source>
</evidence>
<dbReference type="Proteomes" id="UP001139971">
    <property type="component" value="Unassembled WGS sequence"/>
</dbReference>